<protein>
    <submittedName>
        <fullName evidence="1">Uncharacterized protein</fullName>
    </submittedName>
</protein>
<dbReference type="EMBL" id="MN738840">
    <property type="protein sequence ID" value="QHT39294.1"/>
    <property type="molecule type" value="Genomic_DNA"/>
</dbReference>
<accession>A0A6C0FEC8</accession>
<dbReference type="AlphaFoldDB" id="A0A6C0FEC8"/>
<organism evidence="1">
    <name type="scientific">viral metagenome</name>
    <dbReference type="NCBI Taxonomy" id="1070528"/>
    <lineage>
        <taxon>unclassified sequences</taxon>
        <taxon>metagenomes</taxon>
        <taxon>organismal metagenomes</taxon>
    </lineage>
</organism>
<name>A0A6C0FEC8_9ZZZZ</name>
<sequence length="155" mass="17582">MNTLDSGGISIGNTNQYSSMPGQYQLNQVRNKISYPWAPTMILQHNGGSLIDENFFDVDSELKNITRKLSNNPYEKYIPSPESAEVKMINFQDGGYHQISSRLTNNAFELKGVGINRWEPLFFDPQKNAVEPFRRIGDDTVLHTLDTHVEECGNI</sequence>
<proteinExistence type="predicted"/>
<reference evidence="1" key="1">
    <citation type="journal article" date="2020" name="Nature">
        <title>Giant virus diversity and host interactions through global metagenomics.</title>
        <authorList>
            <person name="Schulz F."/>
            <person name="Roux S."/>
            <person name="Paez-Espino D."/>
            <person name="Jungbluth S."/>
            <person name="Walsh D.A."/>
            <person name="Denef V.J."/>
            <person name="McMahon K.D."/>
            <person name="Konstantinidis K.T."/>
            <person name="Eloe-Fadrosh E.A."/>
            <person name="Kyrpides N.C."/>
            <person name="Woyke T."/>
        </authorList>
    </citation>
    <scope>NUCLEOTIDE SEQUENCE</scope>
    <source>
        <strain evidence="1">GVMAG-S-ERX556126-94</strain>
    </source>
</reference>
<evidence type="ECO:0000313" key="1">
    <source>
        <dbReference type="EMBL" id="QHT39294.1"/>
    </source>
</evidence>